<keyword evidence="7" id="KW-1185">Reference proteome</keyword>
<name>A0ABR8JTF7_9BACT</name>
<comment type="function">
    <text evidence="2 5">Catalyzes the epimerization of the C3' and C5'positions of dTDP-6-deoxy-D-xylo-4-hexulose, forming dTDP-6-deoxy-L-lyxo-4-hexulose.</text>
</comment>
<dbReference type="InterPro" id="IPR000888">
    <property type="entry name" value="RmlC-like"/>
</dbReference>
<dbReference type="NCBIfam" id="TIGR01221">
    <property type="entry name" value="rmlC"/>
    <property type="match status" value="1"/>
</dbReference>
<reference evidence="6 7" key="1">
    <citation type="submission" date="2020-09" db="EMBL/GenBank/DDBJ databases">
        <authorList>
            <person name="Kim M.K."/>
        </authorList>
    </citation>
    <scope>NUCLEOTIDE SEQUENCE [LARGE SCALE GENOMIC DNA]</scope>
    <source>
        <strain evidence="6 7">BT189</strain>
    </source>
</reference>
<comment type="similarity">
    <text evidence="5">Belongs to the dTDP-4-dehydrorhamnose 3,5-epimerase family.</text>
</comment>
<evidence type="ECO:0000313" key="6">
    <source>
        <dbReference type="EMBL" id="MBD2722171.1"/>
    </source>
</evidence>
<comment type="catalytic activity">
    <reaction evidence="1 5">
        <text>dTDP-4-dehydro-6-deoxy-alpha-D-glucose = dTDP-4-dehydro-beta-L-rhamnose</text>
        <dbReference type="Rhea" id="RHEA:16969"/>
        <dbReference type="ChEBI" id="CHEBI:57649"/>
        <dbReference type="ChEBI" id="CHEBI:62830"/>
        <dbReference type="EC" id="5.1.3.13"/>
    </reaction>
</comment>
<evidence type="ECO:0000256" key="4">
    <source>
        <dbReference type="ARBA" id="ARBA00019595"/>
    </source>
</evidence>
<keyword evidence="5 6" id="KW-0413">Isomerase</keyword>
<dbReference type="PANTHER" id="PTHR21047">
    <property type="entry name" value="DTDP-6-DEOXY-D-GLUCOSE-3,5 EPIMERASE"/>
    <property type="match status" value="1"/>
</dbReference>
<dbReference type="CDD" id="cd00438">
    <property type="entry name" value="cupin_RmlC"/>
    <property type="match status" value="1"/>
</dbReference>
<evidence type="ECO:0000256" key="2">
    <source>
        <dbReference type="ARBA" id="ARBA00001997"/>
    </source>
</evidence>
<dbReference type="InterPro" id="IPR011051">
    <property type="entry name" value="RmlC_Cupin_sf"/>
</dbReference>
<sequence length="196" mass="21572">MQLSATKLPGVFLVDVDRLEDERGFFARTWCTRELAEHGIAMTVAQANVSVNPRPGTLRGLHYQAAPHEETKLVRCTRGAIYDVVVDLRPDSPTCGQWLGVELWAAGYQQLLVPGGCAHGFLTLAPHTDVSYLMSACYEPSAARGLRWNDPALGIRWPVRPQLISAKDLNYPDWQPPTAARRAAPPTGQLLSASFH</sequence>
<proteinExistence type="inferred from homology"/>
<dbReference type="GO" id="GO:0008830">
    <property type="term" value="F:dTDP-4-dehydrorhamnose 3,5-epimerase activity"/>
    <property type="evidence" value="ECO:0007669"/>
    <property type="project" value="UniProtKB-EC"/>
</dbReference>
<evidence type="ECO:0000256" key="5">
    <source>
        <dbReference type="RuleBase" id="RU364069"/>
    </source>
</evidence>
<evidence type="ECO:0000313" key="7">
    <source>
        <dbReference type="Proteomes" id="UP000606003"/>
    </source>
</evidence>
<dbReference type="Gene3D" id="2.60.120.10">
    <property type="entry name" value="Jelly Rolls"/>
    <property type="match status" value="1"/>
</dbReference>
<dbReference type="Pfam" id="PF00908">
    <property type="entry name" value="dTDP_sugar_isom"/>
    <property type="match status" value="1"/>
</dbReference>
<organism evidence="6 7">
    <name type="scientific">Hymenobacter armeniacus</name>
    <dbReference type="NCBI Taxonomy" id="2771358"/>
    <lineage>
        <taxon>Bacteria</taxon>
        <taxon>Pseudomonadati</taxon>
        <taxon>Bacteroidota</taxon>
        <taxon>Cytophagia</taxon>
        <taxon>Cytophagales</taxon>
        <taxon>Hymenobacteraceae</taxon>
        <taxon>Hymenobacter</taxon>
    </lineage>
</organism>
<comment type="subunit">
    <text evidence="5">Homodimer.</text>
</comment>
<gene>
    <name evidence="6" type="primary">rfbC</name>
    <name evidence="6" type="ORF">IC234_08520</name>
</gene>
<dbReference type="Proteomes" id="UP000606003">
    <property type="component" value="Unassembled WGS sequence"/>
</dbReference>
<dbReference type="PANTHER" id="PTHR21047:SF2">
    <property type="entry name" value="THYMIDINE DIPHOSPHO-4-KETO-RHAMNOSE 3,5-EPIMERASE"/>
    <property type="match status" value="1"/>
</dbReference>
<comment type="pathway">
    <text evidence="5">Carbohydrate biosynthesis; dTDP-L-rhamnose biosynthesis.</text>
</comment>
<dbReference type="RefSeq" id="WP_190923461.1">
    <property type="nucleotide sequence ID" value="NZ_JACXAC010000003.1"/>
</dbReference>
<accession>A0ABR8JTF7</accession>
<dbReference type="EC" id="5.1.3.13" evidence="3 5"/>
<protein>
    <recommendedName>
        <fullName evidence="4 5">dTDP-4-dehydrorhamnose 3,5-epimerase</fullName>
        <ecNumber evidence="3 5">5.1.3.13</ecNumber>
    </recommendedName>
    <alternativeName>
        <fullName evidence="5">Thymidine diphospho-4-keto-rhamnose 3,5-epimerase</fullName>
    </alternativeName>
</protein>
<dbReference type="SUPFAM" id="SSF51182">
    <property type="entry name" value="RmlC-like cupins"/>
    <property type="match status" value="1"/>
</dbReference>
<dbReference type="EMBL" id="JACXAC010000003">
    <property type="protein sequence ID" value="MBD2722171.1"/>
    <property type="molecule type" value="Genomic_DNA"/>
</dbReference>
<evidence type="ECO:0000256" key="1">
    <source>
        <dbReference type="ARBA" id="ARBA00001298"/>
    </source>
</evidence>
<dbReference type="InterPro" id="IPR014710">
    <property type="entry name" value="RmlC-like_jellyroll"/>
</dbReference>
<evidence type="ECO:0000256" key="3">
    <source>
        <dbReference type="ARBA" id="ARBA00012098"/>
    </source>
</evidence>
<comment type="caution">
    <text evidence="6">The sequence shown here is derived from an EMBL/GenBank/DDBJ whole genome shotgun (WGS) entry which is preliminary data.</text>
</comment>